<proteinExistence type="predicted"/>
<evidence type="ECO:0000259" key="1">
    <source>
        <dbReference type="Pfam" id="PF13519"/>
    </source>
</evidence>
<evidence type="ECO:0000313" key="3">
    <source>
        <dbReference type="Proteomes" id="UP000243778"/>
    </source>
</evidence>
<dbReference type="PANTHER" id="PTHR43473">
    <property type="entry name" value="MAGNESIUM-CHELATASE SUBUNIT CHLD, CHLOROPLASTIC"/>
    <property type="match status" value="1"/>
</dbReference>
<evidence type="ECO:0000313" key="2">
    <source>
        <dbReference type="EMBL" id="SDX49100.1"/>
    </source>
</evidence>
<protein>
    <submittedName>
        <fullName evidence="2">Magnesium chelatase subunit ChlD-like protein</fullName>
    </submittedName>
</protein>
<accession>A0A1H3C4Y1</accession>
<dbReference type="AlphaFoldDB" id="A0A1H3C4Y1"/>
<keyword evidence="3" id="KW-1185">Reference proteome</keyword>
<dbReference type="STRING" id="1007099.SAMN05216287_3103"/>
<gene>
    <name evidence="2" type="ORF">SAMN05216287_3103</name>
</gene>
<dbReference type="RefSeq" id="WP_217632895.1">
    <property type="nucleotide sequence ID" value="NZ_FNNU01000004.1"/>
</dbReference>
<dbReference type="Proteomes" id="UP000243778">
    <property type="component" value="Unassembled WGS sequence"/>
</dbReference>
<dbReference type="Pfam" id="PF13519">
    <property type="entry name" value="VWA_2"/>
    <property type="match status" value="1"/>
</dbReference>
<dbReference type="PANTHER" id="PTHR43473:SF2">
    <property type="entry name" value="MAGNESIUM-CHELATASE SUBUNIT CHLD, CHLOROPLASTIC"/>
    <property type="match status" value="1"/>
</dbReference>
<sequence length="183" mass="19890">MLAKGSEPLRAPHLRFQQQAAEAGTLHCLVLDCSGSMLKRRNLTLAKGLLLRWSEQVYRQRGELMVIGFAAGQARLLCKPQKARSSNHAWIDAIGGGGGSPVAAALELAERTLARERRNARGKRIGLWLLSDGRFDPLPARPPSADFCVVVDFENASVPLGRAAQIARSWGAECVPAKNLLTR</sequence>
<dbReference type="InterPro" id="IPR002035">
    <property type="entry name" value="VWF_A"/>
</dbReference>
<dbReference type="InterPro" id="IPR036465">
    <property type="entry name" value="vWFA_dom_sf"/>
</dbReference>
<name>A0A1H3C4Y1_9PSED</name>
<feature type="domain" description="VWFA" evidence="1">
    <location>
        <begin position="29"/>
        <end position="125"/>
    </location>
</feature>
<dbReference type="EMBL" id="FNNU01000004">
    <property type="protein sequence ID" value="SDX49100.1"/>
    <property type="molecule type" value="Genomic_DNA"/>
</dbReference>
<dbReference type="Gene3D" id="3.40.50.410">
    <property type="entry name" value="von Willebrand factor, type A domain"/>
    <property type="match status" value="1"/>
</dbReference>
<reference evidence="3" key="1">
    <citation type="submission" date="2016-10" db="EMBL/GenBank/DDBJ databases">
        <authorList>
            <person name="Varghese N."/>
            <person name="Submissions S."/>
        </authorList>
    </citation>
    <scope>NUCLEOTIDE SEQUENCE [LARGE SCALE GENOMIC DNA]</scope>
    <source>
        <strain evidence="3">NRRL B-59562</strain>
    </source>
</reference>
<organism evidence="2 3">
    <name type="scientific">Pseudomonas kuykendallii</name>
    <dbReference type="NCBI Taxonomy" id="1007099"/>
    <lineage>
        <taxon>Bacteria</taxon>
        <taxon>Pseudomonadati</taxon>
        <taxon>Pseudomonadota</taxon>
        <taxon>Gammaproteobacteria</taxon>
        <taxon>Pseudomonadales</taxon>
        <taxon>Pseudomonadaceae</taxon>
        <taxon>Pseudomonas</taxon>
    </lineage>
</organism>
<dbReference type="SUPFAM" id="SSF53300">
    <property type="entry name" value="vWA-like"/>
    <property type="match status" value="1"/>
</dbReference>